<proteinExistence type="predicted"/>
<keyword evidence="4" id="KW-1185">Reference proteome</keyword>
<dbReference type="Proteomes" id="UP001155145">
    <property type="component" value="Unassembled WGS sequence"/>
</dbReference>
<feature type="compositionally biased region" description="Low complexity" evidence="1">
    <location>
        <begin position="76"/>
        <end position="88"/>
    </location>
</feature>
<evidence type="ECO:0000256" key="1">
    <source>
        <dbReference type="SAM" id="MobiDB-lite"/>
    </source>
</evidence>
<dbReference type="AlphaFoldDB" id="A0A9X1MA58"/>
<feature type="region of interest" description="Disordered" evidence="1">
    <location>
        <begin position="1"/>
        <end position="23"/>
    </location>
</feature>
<protein>
    <recommendedName>
        <fullName evidence="6">DUF4232 domain-containing protein</fullName>
    </recommendedName>
</protein>
<reference evidence="2" key="1">
    <citation type="submission" date="2021-10" db="EMBL/GenBank/DDBJ databases">
        <title>Novel species in genus Arthrobacter.</title>
        <authorList>
            <person name="Liu Y."/>
        </authorList>
    </citation>
    <scope>NUCLEOTIDE SEQUENCE</scope>
    <source>
        <strain evidence="4">zg-Y462</strain>
        <strain evidence="2">Zg-Y462</strain>
    </source>
</reference>
<gene>
    <name evidence="2" type="ORF">LJ755_15595</name>
    <name evidence="3" type="ORF">MUK71_00560</name>
</gene>
<dbReference type="EMBL" id="JAJFZT010000012">
    <property type="protein sequence ID" value="MCC3274148.1"/>
    <property type="molecule type" value="Genomic_DNA"/>
</dbReference>
<evidence type="ECO:0000313" key="5">
    <source>
        <dbReference type="Proteomes" id="UP001155145"/>
    </source>
</evidence>
<evidence type="ECO:0008006" key="6">
    <source>
        <dbReference type="Google" id="ProtNLM"/>
    </source>
</evidence>
<evidence type="ECO:0000313" key="2">
    <source>
        <dbReference type="EMBL" id="MCC3274148.1"/>
    </source>
</evidence>
<dbReference type="Proteomes" id="UP000829758">
    <property type="component" value="Chromosome"/>
</dbReference>
<name>A0A9X1MA58_9MICC</name>
<dbReference type="RefSeq" id="WP_227903218.1">
    <property type="nucleotide sequence ID" value="NZ_CP094984.1"/>
</dbReference>
<evidence type="ECO:0000313" key="3">
    <source>
        <dbReference type="EMBL" id="UON92194.1"/>
    </source>
</evidence>
<feature type="compositionally biased region" description="Low complexity" evidence="1">
    <location>
        <begin position="9"/>
        <end position="23"/>
    </location>
</feature>
<evidence type="ECO:0000313" key="4">
    <source>
        <dbReference type="Proteomes" id="UP000829758"/>
    </source>
</evidence>
<organism evidence="2 5">
    <name type="scientific">Arthrobacter zhangbolii</name>
    <dbReference type="NCBI Taxonomy" id="2886936"/>
    <lineage>
        <taxon>Bacteria</taxon>
        <taxon>Bacillati</taxon>
        <taxon>Actinomycetota</taxon>
        <taxon>Actinomycetes</taxon>
        <taxon>Micrococcales</taxon>
        <taxon>Micrococcaceae</taxon>
        <taxon>Arthrobacter</taxon>
    </lineage>
</organism>
<dbReference type="EMBL" id="CP094984">
    <property type="protein sequence ID" value="UON92194.1"/>
    <property type="molecule type" value="Genomic_DNA"/>
</dbReference>
<sequence length="230" mass="23415">MDGKGRQQPAGSRPGGAPRRPSPAVYRRRRLVAGVLALLILVGLGFAVAAGVRAFSGGKQAASAESTVPVPMLTTPAAAPAGEAPAPGKEQKTGAAAEETPGSLCPAESVRVAAATDAEVYPAGATPVLTLTVTNAGETACEINVGTSQMEFLVTSGSDRIFSSVDCQDGAKDLVKKVEPGASETANFPWNRNRSAPGCAAVASNPNPGYYIFTARLGESSSEKAVFQLE</sequence>
<accession>A0A9X1MA58</accession>
<feature type="region of interest" description="Disordered" evidence="1">
    <location>
        <begin position="74"/>
        <end position="103"/>
    </location>
</feature>